<dbReference type="RefSeq" id="WP_155668778.1">
    <property type="nucleotide sequence ID" value="NZ_WOCA01000007.1"/>
</dbReference>
<dbReference type="Proteomes" id="UP000469125">
    <property type="component" value="Unassembled WGS sequence"/>
</dbReference>
<dbReference type="InterPro" id="IPR008844">
    <property type="entry name" value="Spore_GerAC-like"/>
</dbReference>
<evidence type="ECO:0000256" key="5">
    <source>
        <dbReference type="ARBA" id="ARBA00023136"/>
    </source>
</evidence>
<comment type="similarity">
    <text evidence="2">Belongs to the GerABKC lipoprotein family.</text>
</comment>
<keyword evidence="4" id="KW-0732">Signal</keyword>
<dbReference type="GO" id="GO:0016020">
    <property type="term" value="C:membrane"/>
    <property type="evidence" value="ECO:0007669"/>
    <property type="project" value="UniProtKB-SubCell"/>
</dbReference>
<evidence type="ECO:0000256" key="4">
    <source>
        <dbReference type="ARBA" id="ARBA00022729"/>
    </source>
</evidence>
<evidence type="ECO:0000256" key="1">
    <source>
        <dbReference type="ARBA" id="ARBA00004635"/>
    </source>
</evidence>
<keyword evidence="6" id="KW-0564">Palmitate</keyword>
<keyword evidence="3" id="KW-0309">Germination</keyword>
<organism evidence="10 11">
    <name type="scientific">Ornithinibacillus caprae</name>
    <dbReference type="NCBI Taxonomy" id="2678566"/>
    <lineage>
        <taxon>Bacteria</taxon>
        <taxon>Bacillati</taxon>
        <taxon>Bacillota</taxon>
        <taxon>Bacilli</taxon>
        <taxon>Bacillales</taxon>
        <taxon>Bacillaceae</taxon>
        <taxon>Ornithinibacillus</taxon>
    </lineage>
</organism>
<reference evidence="10 11" key="1">
    <citation type="submission" date="2019-11" db="EMBL/GenBank/DDBJ databases">
        <authorList>
            <person name="Li X."/>
        </authorList>
    </citation>
    <scope>NUCLEOTIDE SEQUENCE [LARGE SCALE GENOMIC DNA]</scope>
    <source>
        <strain evidence="10 11">L9</strain>
    </source>
</reference>
<dbReference type="InterPro" id="IPR038501">
    <property type="entry name" value="Spore_GerAC_C_sf"/>
</dbReference>
<evidence type="ECO:0000256" key="6">
    <source>
        <dbReference type="ARBA" id="ARBA00023139"/>
    </source>
</evidence>
<evidence type="ECO:0000256" key="7">
    <source>
        <dbReference type="ARBA" id="ARBA00023288"/>
    </source>
</evidence>
<dbReference type="Pfam" id="PF05504">
    <property type="entry name" value="Spore_GerAC"/>
    <property type="match status" value="1"/>
</dbReference>
<dbReference type="InterPro" id="IPR057336">
    <property type="entry name" value="GerAC_N"/>
</dbReference>
<evidence type="ECO:0000259" key="9">
    <source>
        <dbReference type="Pfam" id="PF25198"/>
    </source>
</evidence>
<name>A0A6N8FKF0_9BACI</name>
<dbReference type="NCBIfam" id="TIGR02887">
    <property type="entry name" value="spore_ger_x_C"/>
    <property type="match status" value="1"/>
</dbReference>
<dbReference type="AlphaFoldDB" id="A0A6N8FKF0"/>
<evidence type="ECO:0000256" key="2">
    <source>
        <dbReference type="ARBA" id="ARBA00007886"/>
    </source>
</evidence>
<comment type="caution">
    <text evidence="10">The sequence shown here is derived from an EMBL/GenBank/DDBJ whole genome shotgun (WGS) entry which is preliminary data.</text>
</comment>
<accession>A0A6N8FKF0</accession>
<dbReference type="Gene3D" id="3.30.300.210">
    <property type="entry name" value="Nutrient germinant receptor protein C, domain 3"/>
    <property type="match status" value="1"/>
</dbReference>
<evidence type="ECO:0000259" key="8">
    <source>
        <dbReference type="Pfam" id="PF05504"/>
    </source>
</evidence>
<protein>
    <submittedName>
        <fullName evidence="10">Ger(X)C family spore germination protein</fullName>
    </submittedName>
</protein>
<dbReference type="PANTHER" id="PTHR35789:SF1">
    <property type="entry name" value="SPORE GERMINATION PROTEIN B3"/>
    <property type="match status" value="1"/>
</dbReference>
<dbReference type="InterPro" id="IPR046953">
    <property type="entry name" value="Spore_GerAC-like_C"/>
</dbReference>
<proteinExistence type="inferred from homology"/>
<evidence type="ECO:0000313" key="10">
    <source>
        <dbReference type="EMBL" id="MUK88794.1"/>
    </source>
</evidence>
<gene>
    <name evidence="10" type="ORF">GMD78_10355</name>
</gene>
<feature type="domain" description="Spore germination protein N-terminal" evidence="9">
    <location>
        <begin position="22"/>
        <end position="188"/>
    </location>
</feature>
<feature type="domain" description="Spore germination GerAC-like C-terminal" evidence="8">
    <location>
        <begin position="199"/>
        <end position="373"/>
    </location>
</feature>
<sequence>MIKKISIILIFLMGLLTSCIESNQLEKLAIIHSRGIDVSDDGQIDATMAIFQFQAQSEEFTKIVTGRGSTIKGTINHASNESDYKLVPGKLQVEVYGAEVAKDGLTPFLDTLKRDARVPDRVYLTVSDTTAKEILMTPPKKITTNIGQYLQGVIEESAANNYFPKVTLQEFGTTANMAGKDPILPVFSIGDLDVPEINSIAIFSEDKQVGTLPIEELELFNLMTRRVEARTLEITLPTEPLRDFFVKEPKEDSIHTAYTIEKGKSKIKQDKKDELSFITEINMDLSLVELSDQIDLDNPESIKAIEKEIEKKISSRYEDIMQQLQEMKADPFGYGIIYRINTDDGKLEPKEWKEIYPDINVEFKVNTRITRHGTINI</sequence>
<evidence type="ECO:0000256" key="3">
    <source>
        <dbReference type="ARBA" id="ARBA00022544"/>
    </source>
</evidence>
<keyword evidence="11" id="KW-1185">Reference proteome</keyword>
<dbReference type="PROSITE" id="PS51257">
    <property type="entry name" value="PROKAR_LIPOPROTEIN"/>
    <property type="match status" value="1"/>
</dbReference>
<evidence type="ECO:0000313" key="11">
    <source>
        <dbReference type="Proteomes" id="UP000469125"/>
    </source>
</evidence>
<keyword evidence="5" id="KW-0472">Membrane</keyword>
<dbReference type="PANTHER" id="PTHR35789">
    <property type="entry name" value="SPORE GERMINATION PROTEIN B3"/>
    <property type="match status" value="1"/>
</dbReference>
<dbReference type="GO" id="GO:0009847">
    <property type="term" value="P:spore germination"/>
    <property type="evidence" value="ECO:0007669"/>
    <property type="project" value="InterPro"/>
</dbReference>
<dbReference type="EMBL" id="WOCA01000007">
    <property type="protein sequence ID" value="MUK88794.1"/>
    <property type="molecule type" value="Genomic_DNA"/>
</dbReference>
<dbReference type="Pfam" id="PF25198">
    <property type="entry name" value="Spore_GerAC_N"/>
    <property type="match status" value="1"/>
</dbReference>
<comment type="subcellular location">
    <subcellularLocation>
        <location evidence="1">Membrane</location>
        <topology evidence="1">Lipid-anchor</topology>
    </subcellularLocation>
</comment>
<keyword evidence="7" id="KW-0449">Lipoprotein</keyword>